<dbReference type="EMBL" id="MN740757">
    <property type="protein sequence ID" value="QHU10454.1"/>
    <property type="molecule type" value="Genomic_DNA"/>
</dbReference>
<feature type="region of interest" description="Disordered" evidence="1">
    <location>
        <begin position="687"/>
        <end position="731"/>
    </location>
</feature>
<reference evidence="2" key="1">
    <citation type="journal article" date="2020" name="Nature">
        <title>Giant virus diversity and host interactions through global metagenomics.</title>
        <authorList>
            <person name="Schulz F."/>
            <person name="Roux S."/>
            <person name="Paez-Espino D."/>
            <person name="Jungbluth S."/>
            <person name="Walsh D.A."/>
            <person name="Denef V.J."/>
            <person name="McMahon K.D."/>
            <person name="Konstantinidis K.T."/>
            <person name="Eloe-Fadrosh E.A."/>
            <person name="Kyrpides N.C."/>
            <person name="Woyke T."/>
        </authorList>
    </citation>
    <scope>NUCLEOTIDE SEQUENCE</scope>
    <source>
        <strain evidence="2">GVMAG-S-1101164-67</strain>
    </source>
</reference>
<dbReference type="AlphaFoldDB" id="A0A6C0K322"/>
<feature type="compositionally biased region" description="Basic residues" evidence="1">
    <location>
        <begin position="689"/>
        <end position="731"/>
    </location>
</feature>
<name>A0A6C0K322_9ZZZZ</name>
<proteinExistence type="predicted"/>
<organism evidence="2">
    <name type="scientific">viral metagenome</name>
    <dbReference type="NCBI Taxonomy" id="1070528"/>
    <lineage>
        <taxon>unclassified sequences</taxon>
        <taxon>metagenomes</taxon>
        <taxon>organismal metagenomes</taxon>
    </lineage>
</organism>
<evidence type="ECO:0000313" key="2">
    <source>
        <dbReference type="EMBL" id="QHU10454.1"/>
    </source>
</evidence>
<protein>
    <submittedName>
        <fullName evidence="2">Uncharacterized protein</fullName>
    </submittedName>
</protein>
<accession>A0A6C0K322</accession>
<evidence type="ECO:0000256" key="1">
    <source>
        <dbReference type="SAM" id="MobiDB-lite"/>
    </source>
</evidence>
<sequence length="731" mass="83336">MINKKGGVFLEKDSTNQNALTHIHSNGTLAIFLRNCTFEYITEGSSGIIFKATLQEGMDSPYIELGFGTHGDIKKERRQILFKFCVLYETSEEIIFIDNNKSYTDDHRLKLYTVSEDSFETEGDLQSELYKTTNFCLESMVPYIFRSLILGKTDELYQRFEGVDILNERLFKYIETPELITYTSKRRIVIPNPELKIGVLVMATSADDINMTSFYDRIYNSSTISVDQHIRTQHLKCVGIESLLRFTVITGYVHGDHHFGNLLFSTQLSSYATKEQSSWMNNIRCYIIDFGRTKLVQHPNIEIIRRLCKEFLSSTSNKDKITRLTTLMEAIYIQGSSKKTTFDEYIGQVGPVFYGWIKDITPYIAETVYALIFARISKNTILRETINSALTYMGATSTSAYGNIGNKGMYIAILQKGLALDEIEEFLTKKAQKIRLRNAAATAATEPPVIETPIYLDDTAATELPVIEDTPPIYLDDTAATELPVIEDTPPIYMDDTAETETPVIETPIYLDDTAETETHMDIAKEAVANNNNSEVIKNTIFDVYTSNKEQYDATYGSFIESLYNFISANLFDCTRFLNMDTNTVKTFDAIIDIVKNMFQSIRIILEYSEIEKDIFGRIVCSYFTSTFFNMETEISTLFDTPNTITNTCMNINAVFKGLLSFLEKPISDGLDSQIAIIIQTHSSVHHNGGFKKKSHNKQKSIKKKYVKKRKTIKKRKTHNKQKSKKSTRKS</sequence>